<dbReference type="InterPro" id="IPR002938">
    <property type="entry name" value="FAD-bd"/>
</dbReference>
<dbReference type="PANTHER" id="PTHR43004">
    <property type="entry name" value="TRK SYSTEM POTASSIUM UPTAKE PROTEIN"/>
    <property type="match status" value="1"/>
</dbReference>
<proteinExistence type="predicted"/>
<dbReference type="Gene3D" id="3.50.50.60">
    <property type="entry name" value="FAD/NAD(P)-binding domain"/>
    <property type="match status" value="1"/>
</dbReference>
<organism evidence="4 5">
    <name type="scientific">Limnohabitans planktonicus II-D5</name>
    <dbReference type="NCBI Taxonomy" id="1293045"/>
    <lineage>
        <taxon>Bacteria</taxon>
        <taxon>Pseudomonadati</taxon>
        <taxon>Pseudomonadota</taxon>
        <taxon>Betaproteobacteria</taxon>
        <taxon>Burkholderiales</taxon>
        <taxon>Comamonadaceae</taxon>
        <taxon>Limnohabitans</taxon>
    </lineage>
</organism>
<keyword evidence="5" id="KW-1185">Reference proteome</keyword>
<protein>
    <submittedName>
        <fullName evidence="4">4-hydroxybenzoate 3-monooxygenase</fullName>
    </submittedName>
</protein>
<reference evidence="4" key="1">
    <citation type="submission" date="2017-04" db="EMBL/GenBank/DDBJ databases">
        <title>Unexpected and diverse lifestyles within the genus Limnohabitans.</title>
        <authorList>
            <person name="Kasalicky V."/>
            <person name="Mehrshad M."/>
            <person name="Andrei S.-A."/>
            <person name="Salcher M."/>
            <person name="Kratochvilova H."/>
            <person name="Simek K."/>
            <person name="Ghai R."/>
        </authorList>
    </citation>
    <scope>NUCLEOTIDE SEQUENCE [LARGE SCALE GENOMIC DNA]</scope>
    <source>
        <strain evidence="4">II-D5</strain>
    </source>
</reference>
<gene>
    <name evidence="4" type="ORF">H663_015420</name>
</gene>
<dbReference type="GO" id="GO:0071949">
    <property type="term" value="F:FAD binding"/>
    <property type="evidence" value="ECO:0007669"/>
    <property type="project" value="InterPro"/>
</dbReference>
<dbReference type="EMBL" id="LFYT02000024">
    <property type="protein sequence ID" value="PVE41788.1"/>
    <property type="molecule type" value="Genomic_DNA"/>
</dbReference>
<sequence length="398" mass="44501">MTKATRTQVAIIGAGPSGLLLGQLLHKAGIDAIIVERQTGDYVLSRIRAGVLEQVTMDLLHEAGVGQRMHAEGLVHGGFDLLFKGARHRIDMNQLTGGKNVMVYGQTEVTRDLMDARQAAGLPTVYEAVNVQVHEFDSAKPRVTYEKDGHTHTIECDFIAGCDGFHGVCRASAPKDKIREYEKVYPFGWLGVLSDTPPVHHELIYANSTRGFALCSQRSATRSRYYLQVPLTDKVEDWSDEAFWEELRKRLDPEAREHLITGPSIEKSIAPLRSFVTEPMRFGRMFLAGDAAHIVPPTGAKGLNLAATDVKYLSTALIEYYLGNSEAGIDSYSERCLRRIWRAERFSWWFTSLMHHFPENGDIGQKFQDAELDYLIHSESGSRTIAENYVGLPLNFGD</sequence>
<dbReference type="SUPFAM" id="SSF51905">
    <property type="entry name" value="FAD/NAD(P)-binding domain"/>
    <property type="match status" value="1"/>
</dbReference>
<dbReference type="OrthoDB" id="8672648at2"/>
<dbReference type="GO" id="GO:0018659">
    <property type="term" value="F:4-hydroxybenzoate 3-monooxygenase activity"/>
    <property type="evidence" value="ECO:0007669"/>
    <property type="project" value="InterPro"/>
</dbReference>
<dbReference type="InterPro" id="IPR050641">
    <property type="entry name" value="RIFMO-like"/>
</dbReference>
<name>A0A2T7UAV1_9BURK</name>
<dbReference type="PRINTS" id="PR00420">
    <property type="entry name" value="RNGMNOXGNASE"/>
</dbReference>
<dbReference type="GO" id="GO:0043639">
    <property type="term" value="P:benzoate catabolic process"/>
    <property type="evidence" value="ECO:0007669"/>
    <property type="project" value="InterPro"/>
</dbReference>
<accession>A0A2T7UAV1</accession>
<dbReference type="STRING" id="1293045.H663_15040"/>
<evidence type="ECO:0000259" key="3">
    <source>
        <dbReference type="Pfam" id="PF01494"/>
    </source>
</evidence>
<evidence type="ECO:0000256" key="2">
    <source>
        <dbReference type="ARBA" id="ARBA00022827"/>
    </source>
</evidence>
<feature type="domain" description="FAD-binding" evidence="3">
    <location>
        <begin position="6"/>
        <end position="347"/>
    </location>
</feature>
<dbReference type="NCBIfam" id="TIGR02360">
    <property type="entry name" value="pbenz_hydroxyl"/>
    <property type="match status" value="1"/>
</dbReference>
<dbReference type="PANTHER" id="PTHR43004:SF3">
    <property type="entry name" value="P-HYDROXYBENZOATE HYDROXYLASE"/>
    <property type="match status" value="1"/>
</dbReference>
<dbReference type="InterPro" id="IPR036188">
    <property type="entry name" value="FAD/NAD-bd_sf"/>
</dbReference>
<dbReference type="SUPFAM" id="SSF54373">
    <property type="entry name" value="FAD-linked reductases, C-terminal domain"/>
    <property type="match status" value="1"/>
</dbReference>
<dbReference type="InterPro" id="IPR012733">
    <property type="entry name" value="HB_mOase"/>
</dbReference>
<keyword evidence="1" id="KW-0285">Flavoprotein</keyword>
<comment type="caution">
    <text evidence="4">The sequence shown here is derived from an EMBL/GenBank/DDBJ whole genome shotgun (WGS) entry which is preliminary data.</text>
</comment>
<dbReference type="Gene3D" id="3.30.9.10">
    <property type="entry name" value="D-Amino Acid Oxidase, subunit A, domain 2"/>
    <property type="match status" value="1"/>
</dbReference>
<dbReference type="AlphaFoldDB" id="A0A2T7UAV1"/>
<dbReference type="Proteomes" id="UP000037507">
    <property type="component" value="Unassembled WGS sequence"/>
</dbReference>
<dbReference type="NCBIfam" id="NF006091">
    <property type="entry name" value="PRK08243.1"/>
    <property type="match status" value="1"/>
</dbReference>
<evidence type="ECO:0000313" key="5">
    <source>
        <dbReference type="Proteomes" id="UP000037507"/>
    </source>
</evidence>
<dbReference type="RefSeq" id="WP_053176809.1">
    <property type="nucleotide sequence ID" value="NZ_LFYT02000024.1"/>
</dbReference>
<evidence type="ECO:0000313" key="4">
    <source>
        <dbReference type="EMBL" id="PVE41788.1"/>
    </source>
</evidence>
<keyword evidence="2" id="KW-0274">FAD</keyword>
<dbReference type="Pfam" id="PF01494">
    <property type="entry name" value="FAD_binding_3"/>
    <property type="match status" value="1"/>
</dbReference>
<evidence type="ECO:0000256" key="1">
    <source>
        <dbReference type="ARBA" id="ARBA00022630"/>
    </source>
</evidence>